<organism evidence="1 2">
    <name type="scientific">Guptibacillus hwajinpoensis</name>
    <dbReference type="NCBI Taxonomy" id="208199"/>
    <lineage>
        <taxon>Bacteria</taxon>
        <taxon>Bacillati</taxon>
        <taxon>Bacillota</taxon>
        <taxon>Bacilli</taxon>
        <taxon>Bacillales</taxon>
        <taxon>Guptibacillaceae</taxon>
        <taxon>Guptibacillus</taxon>
    </lineage>
</organism>
<dbReference type="STRING" id="157733.AB986_12115"/>
<dbReference type="InterPro" id="IPR007253">
    <property type="entry name" value="Cell_wall-bd_2"/>
</dbReference>
<dbReference type="Gene3D" id="3.40.50.12090">
    <property type="match status" value="2"/>
</dbReference>
<dbReference type="PANTHER" id="PTHR30032">
    <property type="entry name" value="N-ACETYLMURAMOYL-L-ALANINE AMIDASE-RELATED"/>
    <property type="match status" value="1"/>
</dbReference>
<comment type="caution">
    <text evidence="1">The sequence shown here is derived from an EMBL/GenBank/DDBJ whole genome shotgun (WGS) entry which is preliminary data.</text>
</comment>
<dbReference type="PANTHER" id="PTHR30032:SF8">
    <property type="entry name" value="GERMINATION-SPECIFIC N-ACETYLMURAMOYL-L-ALANINE AMIDASE"/>
    <property type="match status" value="1"/>
</dbReference>
<dbReference type="Proteomes" id="UP000035996">
    <property type="component" value="Unassembled WGS sequence"/>
</dbReference>
<dbReference type="AlphaFoldDB" id="A0A0J6D0B7"/>
<dbReference type="Pfam" id="PF04122">
    <property type="entry name" value="CW_binding_2"/>
    <property type="match status" value="3"/>
</dbReference>
<name>A0A0J6D0B7_9BACL</name>
<evidence type="ECO:0008006" key="3">
    <source>
        <dbReference type="Google" id="ProtNLM"/>
    </source>
</evidence>
<evidence type="ECO:0000313" key="2">
    <source>
        <dbReference type="Proteomes" id="UP000035996"/>
    </source>
</evidence>
<gene>
    <name evidence="1" type="ORF">AB986_12115</name>
</gene>
<evidence type="ECO:0000313" key="1">
    <source>
        <dbReference type="EMBL" id="KMM37659.1"/>
    </source>
</evidence>
<dbReference type="EMBL" id="LELK01000004">
    <property type="protein sequence ID" value="KMM37659.1"/>
    <property type="molecule type" value="Genomic_DNA"/>
</dbReference>
<keyword evidence="2" id="KW-1185">Reference proteome</keyword>
<reference evidence="1" key="1">
    <citation type="submission" date="2015-06" db="EMBL/GenBank/DDBJ databases">
        <authorList>
            <person name="Liu B."/>
            <person name="Wang J."/>
            <person name="Zhu Y."/>
            <person name="Liu G."/>
            <person name="Chen Q."/>
            <person name="Zheng C."/>
            <person name="Che J."/>
            <person name="Ge C."/>
            <person name="Shi H."/>
            <person name="Pan Z."/>
            <person name="Liu X."/>
        </authorList>
    </citation>
    <scope>NUCLEOTIDE SEQUENCE [LARGE SCALE GENOMIC DNA]</scope>
    <source>
        <strain evidence="1">DSM 16346</strain>
    </source>
</reference>
<accession>A0A0J6D0B7</accession>
<dbReference type="PATRIC" id="fig|157733.3.peg.449"/>
<protein>
    <recommendedName>
        <fullName evidence="3">Cell wall-binding repeat 2 family protein</fullName>
    </recommendedName>
</protein>
<proteinExistence type="predicted"/>
<dbReference type="InterPro" id="IPR051922">
    <property type="entry name" value="Bact_Sporulation_Assoc"/>
</dbReference>
<sequence>MASSSLIPITQRLSGDNRYKTAIEISKDGWQDGADTVVLSRGYEFPDALAGAPLAYQLDAPILLTDDKILTKETADEIKRLGAKKVIILGSNNAVRPAVEKELINKGLKTERIGGEDRFETAQLIAKKLDSSSDKAVVAYGYNFPDALAVAPYAAKEGMPILLTRDNKLPDYTKEALADTKETIVVGGDDVVQKNVYDQLPGHKRLAGDDRYETAAEIIGYFDDKAQTGYVATGVNFADALTGAVLAAKNDSPLLLAKKDQLSPFMEATITDLQTEQFVLLGGPDVVSVEDRLAKLTIK</sequence>